<dbReference type="OrthoDB" id="2248033at2"/>
<sequence length="257" mass="28265">MTNFGKLFKVFNRSKFYAVNQLMLIELVAIAVSLVWTLVSGNMSQMSFLGAVSGWSGLAYLVGFVLISRQAELAFTHDTYRLIPAKDQTFYVANLVSSLVMFLYLILLQVGLHLIGLAVAWTKIRAKLDTMIMPGDLNINGPEIAKGIFLVTLIMLAVFILALTTVTLVHLTVSATNNFLPTAGKRVVDVILYIVVIGLIIRVGAFLMGQLNQVMTTFNVQGTSNMVFPLLGMLVLAALESVLNVFLMKRWVETVAN</sequence>
<dbReference type="EMBL" id="AZFS01000064">
    <property type="protein sequence ID" value="KRL93329.1"/>
    <property type="molecule type" value="Genomic_DNA"/>
</dbReference>
<reference evidence="2 3" key="1">
    <citation type="journal article" date="2015" name="Genome Announc.">
        <title>Expanding the biotechnology potential of lactobacilli through comparative genomics of 213 strains and associated genera.</title>
        <authorList>
            <person name="Sun Z."/>
            <person name="Harris H.M."/>
            <person name="McCann A."/>
            <person name="Guo C."/>
            <person name="Argimon S."/>
            <person name="Zhang W."/>
            <person name="Yang X."/>
            <person name="Jeffery I.B."/>
            <person name="Cooney J.C."/>
            <person name="Kagawa T.F."/>
            <person name="Liu W."/>
            <person name="Song Y."/>
            <person name="Salvetti E."/>
            <person name="Wrobel A."/>
            <person name="Rasinkangas P."/>
            <person name="Parkhill J."/>
            <person name="Rea M.C."/>
            <person name="O'Sullivan O."/>
            <person name="Ritari J."/>
            <person name="Douillard F.P."/>
            <person name="Paul Ross R."/>
            <person name="Yang R."/>
            <person name="Briner A.E."/>
            <person name="Felis G.E."/>
            <person name="de Vos W.M."/>
            <person name="Barrangou R."/>
            <person name="Klaenhammer T.R."/>
            <person name="Caufield P.W."/>
            <person name="Cui Y."/>
            <person name="Zhang H."/>
            <person name="O'Toole P.W."/>
        </authorList>
    </citation>
    <scope>NUCLEOTIDE SEQUENCE [LARGE SCALE GENOMIC DNA]</scope>
    <source>
        <strain evidence="2 3">DSM 16381</strain>
    </source>
</reference>
<proteinExistence type="predicted"/>
<dbReference type="RefSeq" id="WP_057735047.1">
    <property type="nucleotide sequence ID" value="NZ_AZFS01000064.1"/>
</dbReference>
<dbReference type="AlphaFoldDB" id="A0A0R1UJ00"/>
<keyword evidence="3" id="KW-1185">Reference proteome</keyword>
<protein>
    <submittedName>
        <fullName evidence="2">Uncharacterized protein</fullName>
    </submittedName>
</protein>
<keyword evidence="1" id="KW-0812">Transmembrane</keyword>
<evidence type="ECO:0000256" key="1">
    <source>
        <dbReference type="SAM" id="Phobius"/>
    </source>
</evidence>
<evidence type="ECO:0000313" key="3">
    <source>
        <dbReference type="Proteomes" id="UP000051580"/>
    </source>
</evidence>
<dbReference type="Proteomes" id="UP000051580">
    <property type="component" value="Unassembled WGS sequence"/>
</dbReference>
<name>A0A0R1UJ00_9LACO</name>
<accession>A0A0R1UJ00</accession>
<feature type="transmembrane region" description="Helical" evidence="1">
    <location>
        <begin position="91"/>
        <end position="124"/>
    </location>
</feature>
<feature type="transmembrane region" description="Helical" evidence="1">
    <location>
        <begin position="228"/>
        <end position="247"/>
    </location>
</feature>
<feature type="transmembrane region" description="Helical" evidence="1">
    <location>
        <begin position="45"/>
        <end position="67"/>
    </location>
</feature>
<organism evidence="2 3">
    <name type="scientific">Levilactobacillus hammesii DSM 16381</name>
    <dbReference type="NCBI Taxonomy" id="1423753"/>
    <lineage>
        <taxon>Bacteria</taxon>
        <taxon>Bacillati</taxon>
        <taxon>Bacillota</taxon>
        <taxon>Bacilli</taxon>
        <taxon>Lactobacillales</taxon>
        <taxon>Lactobacillaceae</taxon>
        <taxon>Levilactobacillus</taxon>
    </lineage>
</organism>
<feature type="transmembrane region" description="Helical" evidence="1">
    <location>
        <begin position="21"/>
        <end position="39"/>
    </location>
</feature>
<dbReference type="STRING" id="1423753.FD28_GL001202"/>
<keyword evidence="1" id="KW-1133">Transmembrane helix</keyword>
<gene>
    <name evidence="2" type="ORF">FD28_GL001202</name>
</gene>
<keyword evidence="1" id="KW-0472">Membrane</keyword>
<comment type="caution">
    <text evidence="2">The sequence shown here is derived from an EMBL/GenBank/DDBJ whole genome shotgun (WGS) entry which is preliminary data.</text>
</comment>
<dbReference type="PATRIC" id="fig|1423753.3.peg.1251"/>
<feature type="transmembrane region" description="Helical" evidence="1">
    <location>
        <begin position="144"/>
        <end position="169"/>
    </location>
</feature>
<evidence type="ECO:0000313" key="2">
    <source>
        <dbReference type="EMBL" id="KRL93329.1"/>
    </source>
</evidence>
<feature type="transmembrane region" description="Helical" evidence="1">
    <location>
        <begin position="190"/>
        <end position="208"/>
    </location>
</feature>